<evidence type="ECO:0000313" key="3">
    <source>
        <dbReference type="Proteomes" id="UP000230390"/>
    </source>
</evidence>
<keyword evidence="3" id="KW-1185">Reference proteome</keyword>
<evidence type="ECO:0008006" key="4">
    <source>
        <dbReference type="Google" id="ProtNLM"/>
    </source>
</evidence>
<feature type="chain" id="PRO_5013694853" description="Outer membrane protein beta-barrel domain-containing protein" evidence="1">
    <location>
        <begin position="24"/>
        <end position="272"/>
    </location>
</feature>
<evidence type="ECO:0000256" key="1">
    <source>
        <dbReference type="SAM" id="SignalP"/>
    </source>
</evidence>
<dbReference type="AlphaFoldDB" id="A0A2G8T9J6"/>
<keyword evidence="1" id="KW-0732">Signal</keyword>
<organism evidence="2 3">
    <name type="scientific">Massilia eurypsychrophila</name>
    <dbReference type="NCBI Taxonomy" id="1485217"/>
    <lineage>
        <taxon>Bacteria</taxon>
        <taxon>Pseudomonadati</taxon>
        <taxon>Pseudomonadota</taxon>
        <taxon>Betaproteobacteria</taxon>
        <taxon>Burkholderiales</taxon>
        <taxon>Oxalobacteraceae</taxon>
        <taxon>Telluria group</taxon>
        <taxon>Massilia</taxon>
    </lineage>
</organism>
<proteinExistence type="predicted"/>
<gene>
    <name evidence="2" type="ORF">CR105_22755</name>
</gene>
<dbReference type="OrthoDB" id="8758011at2"/>
<accession>A0A2G8T9J6</accession>
<comment type="caution">
    <text evidence="2">The sequence shown here is derived from an EMBL/GenBank/DDBJ whole genome shotgun (WGS) entry which is preliminary data.</text>
</comment>
<protein>
    <recommendedName>
        <fullName evidence="4">Outer membrane protein beta-barrel domain-containing protein</fullName>
    </recommendedName>
</protein>
<sequence>MKLFSGAALAGTLQLVLLLPAHAQWQGSVGLGERHVIHTEYDKAGSTLVRETGWLPGLVLGAGYRAGPISWFTEGEMYRRDIAYRGQTQAGAPAESTTSTSLALVRVGGAHAFGSGYAAVAGLEWQQWRRDILGTAQAAGLQERYRSTRLVAGARKTWQPAAGAVSVDAAVVLGLGERLHVGFSGLLDPASLEMKRSQGIRIGVSMRPVTLPRIELHGGFDWTTIARSDDAPVSRGGSFIGIIAQPELNKRAMTFTIKYIFGCRKTSCAAPR</sequence>
<name>A0A2G8T9J6_9BURK</name>
<evidence type="ECO:0000313" key="2">
    <source>
        <dbReference type="EMBL" id="PIL42674.1"/>
    </source>
</evidence>
<feature type="signal peptide" evidence="1">
    <location>
        <begin position="1"/>
        <end position="23"/>
    </location>
</feature>
<dbReference type="EMBL" id="PDOC01000022">
    <property type="protein sequence ID" value="PIL42674.1"/>
    <property type="molecule type" value="Genomic_DNA"/>
</dbReference>
<reference evidence="2 3" key="1">
    <citation type="submission" date="2017-10" db="EMBL/GenBank/DDBJ databases">
        <title>Massilia psychrophilum sp. nov., a novel purple-pigmented bacterium isolated from Tianshan glacier, Xinjiang Municipality, China.</title>
        <authorList>
            <person name="Wang H."/>
        </authorList>
    </citation>
    <scope>NUCLEOTIDE SEQUENCE [LARGE SCALE GENOMIC DNA]</scope>
    <source>
        <strain evidence="2 3">JCM 30074</strain>
    </source>
</reference>
<dbReference type="Proteomes" id="UP000230390">
    <property type="component" value="Unassembled WGS sequence"/>
</dbReference>
<dbReference type="RefSeq" id="WP_099792513.1">
    <property type="nucleotide sequence ID" value="NZ_JBHLYV010000030.1"/>
</dbReference>